<comment type="similarity">
    <text evidence="1">Belongs to the plant acyltransferase family.</text>
</comment>
<dbReference type="PANTHER" id="PTHR31147:SF63">
    <property type="entry name" value="HXXXD-TYPE ACYL-TRANSFERASE FAMILY PROTEIN"/>
    <property type="match status" value="1"/>
</dbReference>
<name>A0ABM0V8T6_CAMSA</name>
<dbReference type="Proteomes" id="UP000694864">
    <property type="component" value="Chromosome 13"/>
</dbReference>
<protein>
    <submittedName>
        <fullName evidence="3">Spermidine sinapoyl-CoA acyltransferase-like</fullName>
    </submittedName>
</protein>
<dbReference type="InterPro" id="IPR050898">
    <property type="entry name" value="Plant_acyltransferase"/>
</dbReference>
<dbReference type="PANTHER" id="PTHR31147">
    <property type="entry name" value="ACYL TRANSFERASE 4"/>
    <property type="match status" value="1"/>
</dbReference>
<dbReference type="GeneID" id="104734720"/>
<reference evidence="3" key="2">
    <citation type="submission" date="2025-08" db="UniProtKB">
        <authorList>
            <consortium name="RefSeq"/>
        </authorList>
    </citation>
    <scope>IDENTIFICATION</scope>
    <source>
        <tissue evidence="3">Leaf</tissue>
    </source>
</reference>
<gene>
    <name evidence="3" type="primary">LOC104734720</name>
</gene>
<dbReference type="Gene3D" id="3.30.559.10">
    <property type="entry name" value="Chloramphenicol acetyltransferase-like domain"/>
    <property type="match status" value="2"/>
</dbReference>
<proteinExistence type="inferred from homology"/>
<dbReference type="Pfam" id="PF02458">
    <property type="entry name" value="Transferase"/>
    <property type="match status" value="1"/>
</dbReference>
<dbReference type="InterPro" id="IPR023213">
    <property type="entry name" value="CAT-like_dom_sf"/>
</dbReference>
<evidence type="ECO:0000256" key="1">
    <source>
        <dbReference type="ARBA" id="ARBA00009861"/>
    </source>
</evidence>
<dbReference type="RefSeq" id="XP_010452655.2">
    <property type="nucleotide sequence ID" value="XM_010454353.2"/>
</dbReference>
<reference evidence="2" key="1">
    <citation type="journal article" date="2014" name="Nat. Commun.">
        <title>The emerging biofuel crop Camelina sativa retains a highly undifferentiated hexaploid genome structure.</title>
        <authorList>
            <person name="Kagale S."/>
            <person name="Koh C."/>
            <person name="Nixon J."/>
            <person name="Bollina V."/>
            <person name="Clarke W.E."/>
            <person name="Tuteja R."/>
            <person name="Spillane C."/>
            <person name="Robinson S.J."/>
            <person name="Links M.G."/>
            <person name="Clarke C."/>
            <person name="Higgins E.E."/>
            <person name="Huebert T."/>
            <person name="Sharpe A.G."/>
            <person name="Parkin I.A."/>
        </authorList>
    </citation>
    <scope>NUCLEOTIDE SEQUENCE [LARGE SCALE GENOMIC DNA]</scope>
    <source>
        <strain evidence="2">cv. DH55</strain>
    </source>
</reference>
<evidence type="ECO:0000313" key="2">
    <source>
        <dbReference type="Proteomes" id="UP000694864"/>
    </source>
</evidence>
<sequence>MMLIYVSPITYKLCTQIVHVTKNPKLGSQGMSSSSPLTVKRSQVVIVKPSNATPDVSLSLSTLDNDPNLESLAKTIYVYAPPSSKADVHDPASLFQQALAHALVYYYPLAGKLHRGSHDHRLELRCSPAEGVPFVRATADCTLSSLNYLEDTDADLYQLVPSDVAVRSGGYNPLALQITLFACGGITFAAALSHSLCDGFGASQFFKALTELAEGKKQPSIIPVWDRHCLTPNNFSVTGQVEQGQAPKLVNFEEACSPVAISPYTPSNDMVCEILNVTSEEITQLKEKVEGEVTTLEILAAHVWRSRCRALKLNLDGTSQFGMAVGIRRIVDPPLPEGYYGNAFVMANIVMKVSELNNSPLSHVVTLIKEAKRAALEKSYVSEQLRKIERKLKMKVACEGGNGALFLLTDWRHLGLLNKVDFGYGGSLSIIPLVSDICIFLPRKHGGVRVQITLPKPAMDNFKEHMINTLCL</sequence>
<organism evidence="2 3">
    <name type="scientific">Camelina sativa</name>
    <name type="common">False flax</name>
    <name type="synonym">Myagrum sativum</name>
    <dbReference type="NCBI Taxonomy" id="90675"/>
    <lineage>
        <taxon>Eukaryota</taxon>
        <taxon>Viridiplantae</taxon>
        <taxon>Streptophyta</taxon>
        <taxon>Embryophyta</taxon>
        <taxon>Tracheophyta</taxon>
        <taxon>Spermatophyta</taxon>
        <taxon>Magnoliopsida</taxon>
        <taxon>eudicotyledons</taxon>
        <taxon>Gunneridae</taxon>
        <taxon>Pentapetalae</taxon>
        <taxon>rosids</taxon>
        <taxon>malvids</taxon>
        <taxon>Brassicales</taxon>
        <taxon>Brassicaceae</taxon>
        <taxon>Camelineae</taxon>
        <taxon>Camelina</taxon>
    </lineage>
</organism>
<accession>A0ABM0V8T6</accession>
<keyword evidence="2" id="KW-1185">Reference proteome</keyword>
<evidence type="ECO:0000313" key="3">
    <source>
        <dbReference type="RefSeq" id="XP_010452655.2"/>
    </source>
</evidence>